<evidence type="ECO:0000313" key="2">
    <source>
        <dbReference type="Proteomes" id="UP000192907"/>
    </source>
</evidence>
<gene>
    <name evidence="1" type="ORF">SAMN06296036_12597</name>
</gene>
<dbReference type="PROSITE" id="PS51318">
    <property type="entry name" value="TAT"/>
    <property type="match status" value="1"/>
</dbReference>
<dbReference type="PANTHER" id="PTHR35399:SF2">
    <property type="entry name" value="DUF839 DOMAIN-CONTAINING PROTEIN"/>
    <property type="match status" value="1"/>
</dbReference>
<dbReference type="STRING" id="1513793.SAMN06296036_12597"/>
<dbReference type="PANTHER" id="PTHR35399">
    <property type="entry name" value="SLR8030 PROTEIN"/>
    <property type="match status" value="1"/>
</dbReference>
<dbReference type="SUPFAM" id="SSF63829">
    <property type="entry name" value="Calcium-dependent phosphotriesterase"/>
    <property type="match status" value="1"/>
</dbReference>
<protein>
    <submittedName>
        <fullName evidence="1">Secreted phosphatase, PhoX family</fullName>
    </submittedName>
</protein>
<organism evidence="1 2">
    <name type="scientific">Pseudobacteriovorax antillogorgiicola</name>
    <dbReference type="NCBI Taxonomy" id="1513793"/>
    <lineage>
        <taxon>Bacteria</taxon>
        <taxon>Pseudomonadati</taxon>
        <taxon>Bdellovibrionota</taxon>
        <taxon>Oligoflexia</taxon>
        <taxon>Oligoflexales</taxon>
        <taxon>Pseudobacteriovoracaceae</taxon>
        <taxon>Pseudobacteriovorax</taxon>
    </lineage>
</organism>
<evidence type="ECO:0000313" key="1">
    <source>
        <dbReference type="EMBL" id="SMF70164.1"/>
    </source>
</evidence>
<proteinExistence type="predicted"/>
<dbReference type="InterPro" id="IPR015943">
    <property type="entry name" value="WD40/YVTN_repeat-like_dom_sf"/>
</dbReference>
<keyword evidence="2" id="KW-1185">Reference proteome</keyword>
<dbReference type="Pfam" id="PF05787">
    <property type="entry name" value="PhoX"/>
    <property type="match status" value="2"/>
</dbReference>
<sequence>MTSDFNRRSFLKSSMGSFGFLSLGTQLTSMASGQELLDFRSLKSLGPLGSPDSQGIRLPQGFSSRQIARTGHRVVRDTDGRKTDYRWHIYPDGGACFPQNDGGWVYTSNSEIFLAGGAGAIRFNADGQIEDAYGILGGTSQNCAGGATPWGTWLSCEEIPFGSVFECDVVRDGCSEKRSGLGKFKHEAVAIDPVNMQAYLTEDEGDGCFYRYTPASVDLNGRMDLDNGLLEVAVEDGGFVSWVPLENSTPGLFQTPTRKQIRNATKFDGGEGISFHEGMIYFTTKGDNRVWFYDTNDQSLGLLYDKATSDTPILSGVDNVTVSKDGHVLVAEDGGQMQIVVIGPWGDVYPLVKVENQDHSEITGPAISPNGKRLYFSSQRGINNKFAQNTGVTYEIQGIFES</sequence>
<reference evidence="2" key="1">
    <citation type="submission" date="2017-04" db="EMBL/GenBank/DDBJ databases">
        <authorList>
            <person name="Varghese N."/>
            <person name="Submissions S."/>
        </authorList>
    </citation>
    <scope>NUCLEOTIDE SEQUENCE [LARGE SCALE GENOMIC DNA]</scope>
    <source>
        <strain evidence="2">RKEM611</strain>
    </source>
</reference>
<dbReference type="Pfam" id="PF07676">
    <property type="entry name" value="PD40"/>
    <property type="match status" value="1"/>
</dbReference>
<dbReference type="InterPro" id="IPR011659">
    <property type="entry name" value="WD40"/>
</dbReference>
<accession>A0A1Y6CQ93</accession>
<dbReference type="RefSeq" id="WP_200820790.1">
    <property type="nucleotide sequence ID" value="NZ_FWZT01000025.1"/>
</dbReference>
<name>A0A1Y6CQ93_9BACT</name>
<dbReference type="Proteomes" id="UP000192907">
    <property type="component" value="Unassembled WGS sequence"/>
</dbReference>
<dbReference type="InterPro" id="IPR008557">
    <property type="entry name" value="PhoX"/>
</dbReference>
<dbReference type="InterPro" id="IPR006311">
    <property type="entry name" value="TAT_signal"/>
</dbReference>
<dbReference type="Gene3D" id="2.130.10.10">
    <property type="entry name" value="YVTN repeat-like/Quinoprotein amine dehydrogenase"/>
    <property type="match status" value="1"/>
</dbReference>
<dbReference type="AlphaFoldDB" id="A0A1Y6CQ93"/>
<dbReference type="EMBL" id="FWZT01000025">
    <property type="protein sequence ID" value="SMF70164.1"/>
    <property type="molecule type" value="Genomic_DNA"/>
</dbReference>